<dbReference type="InterPro" id="IPR006047">
    <property type="entry name" value="GH13_cat_dom"/>
</dbReference>
<evidence type="ECO:0000256" key="9">
    <source>
        <dbReference type="ARBA" id="ARBA00023277"/>
    </source>
</evidence>
<dbReference type="PIRSF" id="PIRSF000463">
    <property type="entry name" value="GlgB"/>
    <property type="match status" value="1"/>
</dbReference>
<evidence type="ECO:0000256" key="10">
    <source>
        <dbReference type="HAMAP-Rule" id="MF_00685"/>
    </source>
</evidence>
<evidence type="ECO:0000256" key="7">
    <source>
        <dbReference type="ARBA" id="ARBA00022679"/>
    </source>
</evidence>
<dbReference type="HAMAP" id="MF_00685">
    <property type="entry name" value="GlgB"/>
    <property type="match status" value="1"/>
</dbReference>
<dbReference type="CDD" id="cd11322">
    <property type="entry name" value="AmyAc_Glg_BE"/>
    <property type="match status" value="1"/>
</dbReference>
<dbReference type="GO" id="GO:0005978">
    <property type="term" value="P:glycogen biosynthetic process"/>
    <property type="evidence" value="ECO:0007669"/>
    <property type="project" value="UniProtKB-UniRule"/>
</dbReference>
<dbReference type="Gene3D" id="2.60.40.1180">
    <property type="entry name" value="Golgi alpha-mannosidase II"/>
    <property type="match status" value="1"/>
</dbReference>
<evidence type="ECO:0000256" key="1">
    <source>
        <dbReference type="ARBA" id="ARBA00000826"/>
    </source>
</evidence>
<dbReference type="FunFam" id="2.60.40.1180:FF:000002">
    <property type="entry name" value="1,4-alpha-glucan branching enzyme GlgB"/>
    <property type="match status" value="1"/>
</dbReference>
<dbReference type="Gene3D" id="3.20.20.80">
    <property type="entry name" value="Glycosidases"/>
    <property type="match status" value="1"/>
</dbReference>
<keyword evidence="9 10" id="KW-0119">Carbohydrate metabolism</keyword>
<keyword evidence="6 10" id="KW-0328">Glycosyltransferase</keyword>
<dbReference type="PANTHER" id="PTHR43651:SF3">
    <property type="entry name" value="1,4-ALPHA-GLUCAN-BRANCHING ENZYME"/>
    <property type="match status" value="1"/>
</dbReference>
<evidence type="ECO:0000259" key="12">
    <source>
        <dbReference type="SMART" id="SM00642"/>
    </source>
</evidence>
<dbReference type="EC" id="2.4.1.18" evidence="10"/>
<dbReference type="InterPro" id="IPR014756">
    <property type="entry name" value="Ig_E-set"/>
</dbReference>
<dbReference type="InterPro" id="IPR044143">
    <property type="entry name" value="GlgB_N_E_set_prok"/>
</dbReference>
<protein>
    <recommendedName>
        <fullName evidence="10">1,4-alpha-glucan branching enzyme GlgB</fullName>
        <ecNumber evidence="10">2.4.1.18</ecNumber>
    </recommendedName>
    <alternativeName>
        <fullName evidence="10">1,4-alpha-D-glucan:1,4-alpha-D-glucan 6-glucosyl-transferase</fullName>
    </alternativeName>
    <alternativeName>
        <fullName evidence="10">Alpha-(1-&gt;4)-glucan branching enzyme</fullName>
    </alternativeName>
    <alternativeName>
        <fullName evidence="10">Glycogen branching enzyme</fullName>
        <shortName evidence="10">BE</shortName>
    </alternativeName>
</protein>
<dbReference type="InterPro" id="IPR006407">
    <property type="entry name" value="GlgB"/>
</dbReference>
<dbReference type="SUPFAM" id="SSF51445">
    <property type="entry name" value="(Trans)glycosidases"/>
    <property type="match status" value="1"/>
</dbReference>
<dbReference type="InterPro" id="IPR006048">
    <property type="entry name" value="A-amylase/branching_C"/>
</dbReference>
<dbReference type="InterPro" id="IPR017853">
    <property type="entry name" value="GH"/>
</dbReference>
<dbReference type="Proteomes" id="UP000321746">
    <property type="component" value="Unassembled WGS sequence"/>
</dbReference>
<feature type="domain" description="Glycosyl hydrolase family 13 catalytic" evidence="12">
    <location>
        <begin position="257"/>
        <end position="605"/>
    </location>
</feature>
<dbReference type="UniPathway" id="UPA00164"/>
<dbReference type="Pfam" id="PF22019">
    <property type="entry name" value="GlgB_N"/>
    <property type="match status" value="1"/>
</dbReference>
<evidence type="ECO:0000256" key="4">
    <source>
        <dbReference type="ARBA" id="ARBA00009000"/>
    </source>
</evidence>
<evidence type="ECO:0000313" key="13">
    <source>
        <dbReference type="EMBL" id="GEN62057.1"/>
    </source>
</evidence>
<feature type="active site" description="Nucleophile" evidence="10 11">
    <location>
        <position position="416"/>
    </location>
</feature>
<dbReference type="Gene3D" id="2.60.40.10">
    <property type="entry name" value="Immunoglobulins"/>
    <property type="match status" value="2"/>
</dbReference>
<evidence type="ECO:0000256" key="2">
    <source>
        <dbReference type="ARBA" id="ARBA00002953"/>
    </source>
</evidence>
<dbReference type="InterPro" id="IPR013783">
    <property type="entry name" value="Ig-like_fold"/>
</dbReference>
<dbReference type="InterPro" id="IPR037439">
    <property type="entry name" value="Branching_enzy"/>
</dbReference>
<sequence length="739" mass="83468">MTRKQDESLYIVPDQTEDLLAGRCADPFAVLGRHNAGKVDVVRAFCPDAAKVRLVLQRPRSAPVERAMRPVDDTGMYIGIIPAGARYHFRIVWADAVEEAEDPYSFGPLLNEDDLRSFQQGKTCHPDRMLGAHPMVIHGVAGVRFAVWAPNAHRVSVIGDFNIWDSRRHPMRLRHTAGIWEIFIPHIGAGERYKFEIMQKDGLILPQKADPFAKFSERPPATASVVASGTTFEWKDDEWMRSRSARHSPSAPISIYEVHVPSWRRPAGDPDRVATWSDLIQELIPYAIENGFTHIELLPIMEYPFGGSWGYQSLGLFAPSARHGTPAEFAEFIDACHRERLGVILDWVPAHFPNDVHGLACFDGTALFEHQDPREGVHRDWNTLIYNFGRHEVRSFLISSALMWLEQYHVDGLRVDAVASMLYRDYSRNDGNWIPNIYGGRENLEAADFIRELNDAVRREVPDALVIAEESTSWPGVTRTTAEGGLGFSFKWNMGWMHDTLTFIQRDPVWRGHHLSEVLFGVHYAFSEHFVLSLSHDEVTHGKGSLIARMPGDHWQKHAGLRSYLAFMWCHPGKKLLFMGSEIAQQREWNHDAEIDWKALEDPLKAGMQILVRDLNHLLRVCPALHELDCDPKGFSWVIGDDVNNSVLAWLRFAENGVPVVVVWNMTPVVRYHYKVGVPSGGRWHELINTDGKIYGGSNAGNGGGVNAVEQPSHGYTWSCEITLPPLAVLVLSPVFPEF</sequence>
<dbReference type="InterPro" id="IPR004193">
    <property type="entry name" value="Glyco_hydro_13_N"/>
</dbReference>
<dbReference type="FunFam" id="2.60.40.10:FF:000169">
    <property type="entry name" value="1,4-alpha-glucan branching enzyme GlgB"/>
    <property type="match status" value="1"/>
</dbReference>
<keyword evidence="14" id="KW-1185">Reference proteome</keyword>
<dbReference type="EMBL" id="BJYG01000002">
    <property type="protein sequence ID" value="GEN62057.1"/>
    <property type="molecule type" value="Genomic_DNA"/>
</dbReference>
<dbReference type="GO" id="GO:0004553">
    <property type="term" value="F:hydrolase activity, hydrolyzing O-glycosyl compounds"/>
    <property type="evidence" value="ECO:0007669"/>
    <property type="project" value="InterPro"/>
</dbReference>
<dbReference type="InterPro" id="IPR013780">
    <property type="entry name" value="Glyco_hydro_b"/>
</dbReference>
<comment type="catalytic activity">
    <reaction evidence="1 10">
        <text>Transfers a segment of a (1-&gt;4)-alpha-D-glucan chain to a primary hydroxy group in a similar glucan chain.</text>
        <dbReference type="EC" id="2.4.1.18"/>
    </reaction>
</comment>
<dbReference type="OrthoDB" id="9800174at2"/>
<keyword evidence="8 10" id="KW-0320">Glycogen biosynthesis</keyword>
<dbReference type="PANTHER" id="PTHR43651">
    <property type="entry name" value="1,4-ALPHA-GLUCAN-BRANCHING ENZYME"/>
    <property type="match status" value="1"/>
</dbReference>
<dbReference type="AlphaFoldDB" id="A0A511XGH2"/>
<proteinExistence type="inferred from homology"/>
<comment type="similarity">
    <text evidence="4 10">Belongs to the glycosyl hydrolase 13 family. GlgB subfamily.</text>
</comment>
<evidence type="ECO:0000313" key="14">
    <source>
        <dbReference type="Proteomes" id="UP000321746"/>
    </source>
</evidence>
<accession>A0A511XGH2</accession>
<gene>
    <name evidence="13" type="primary">glgB1</name>
    <name evidence="10" type="synonym">glgB</name>
    <name evidence="13" type="ORF">AOE01nite_02810</name>
</gene>
<dbReference type="Pfam" id="PF02922">
    <property type="entry name" value="CBM_48"/>
    <property type="match status" value="1"/>
</dbReference>
<dbReference type="GO" id="GO:0003844">
    <property type="term" value="F:1,4-alpha-glucan branching enzyme activity"/>
    <property type="evidence" value="ECO:0007669"/>
    <property type="project" value="UniProtKB-UniRule"/>
</dbReference>
<comment type="subunit">
    <text evidence="10">Monomer.</text>
</comment>
<evidence type="ECO:0000256" key="3">
    <source>
        <dbReference type="ARBA" id="ARBA00004964"/>
    </source>
</evidence>
<dbReference type="Pfam" id="PF02806">
    <property type="entry name" value="Alpha-amylase_C"/>
    <property type="match status" value="1"/>
</dbReference>
<dbReference type="CDD" id="cd02855">
    <property type="entry name" value="E_set_GBE_prok_N"/>
    <property type="match status" value="1"/>
</dbReference>
<comment type="caution">
    <text evidence="13">The sequence shown here is derived from an EMBL/GenBank/DDBJ whole genome shotgun (WGS) entry which is preliminary data.</text>
</comment>
<dbReference type="FunFam" id="3.20.20.80:FF:000003">
    <property type="entry name" value="1,4-alpha-glucan branching enzyme GlgB"/>
    <property type="match status" value="1"/>
</dbReference>
<dbReference type="InterPro" id="IPR054169">
    <property type="entry name" value="GlgB_N"/>
</dbReference>
<dbReference type="SUPFAM" id="SSF81296">
    <property type="entry name" value="E set domains"/>
    <property type="match status" value="2"/>
</dbReference>
<evidence type="ECO:0000256" key="6">
    <source>
        <dbReference type="ARBA" id="ARBA00022676"/>
    </source>
</evidence>
<evidence type="ECO:0000256" key="8">
    <source>
        <dbReference type="ARBA" id="ARBA00023056"/>
    </source>
</evidence>
<evidence type="ECO:0000256" key="11">
    <source>
        <dbReference type="PIRSR" id="PIRSR000463-1"/>
    </source>
</evidence>
<dbReference type="GO" id="GO:0043169">
    <property type="term" value="F:cation binding"/>
    <property type="evidence" value="ECO:0007669"/>
    <property type="project" value="InterPro"/>
</dbReference>
<dbReference type="NCBIfam" id="TIGR01515">
    <property type="entry name" value="branching_enzym"/>
    <property type="match status" value="1"/>
</dbReference>
<dbReference type="SUPFAM" id="SSF51011">
    <property type="entry name" value="Glycosyl hydrolase domain"/>
    <property type="match status" value="1"/>
</dbReference>
<dbReference type="GO" id="GO:0005829">
    <property type="term" value="C:cytosol"/>
    <property type="evidence" value="ECO:0007669"/>
    <property type="project" value="TreeGrafter"/>
</dbReference>
<keyword evidence="7 10" id="KW-0808">Transferase</keyword>
<keyword evidence="5 10" id="KW-0321">Glycogen metabolism</keyword>
<feature type="active site" description="Proton donor" evidence="10 11">
    <location>
        <position position="469"/>
    </location>
</feature>
<evidence type="ECO:0000256" key="5">
    <source>
        <dbReference type="ARBA" id="ARBA00022600"/>
    </source>
</evidence>
<organism evidence="13 14">
    <name type="scientific">Acetobacter oeni</name>
    <dbReference type="NCBI Taxonomy" id="304077"/>
    <lineage>
        <taxon>Bacteria</taxon>
        <taxon>Pseudomonadati</taxon>
        <taxon>Pseudomonadota</taxon>
        <taxon>Alphaproteobacteria</taxon>
        <taxon>Acetobacterales</taxon>
        <taxon>Acetobacteraceae</taxon>
        <taxon>Acetobacter</taxon>
    </lineage>
</organism>
<reference evidence="13 14" key="1">
    <citation type="submission" date="2019-07" db="EMBL/GenBank/DDBJ databases">
        <title>Whole genome shotgun sequence of Acetobacter oeni NBRC 105207.</title>
        <authorList>
            <person name="Hosoyama A."/>
            <person name="Uohara A."/>
            <person name="Ohji S."/>
            <person name="Ichikawa N."/>
        </authorList>
    </citation>
    <scope>NUCLEOTIDE SEQUENCE [LARGE SCALE GENOMIC DNA]</scope>
    <source>
        <strain evidence="13 14">NBRC 105207</strain>
    </source>
</reference>
<comment type="pathway">
    <text evidence="3 10">Glycan biosynthesis; glycogen biosynthesis.</text>
</comment>
<comment type="function">
    <text evidence="2 10">Catalyzes the formation of the alpha-1,6-glucosidic linkages in glycogen by scission of a 1,4-alpha-linked oligosaccharide from growing alpha-1,4-glucan chains and the subsequent attachment of the oligosaccharide to the alpha-1,6 position.</text>
</comment>
<dbReference type="RefSeq" id="WP_146885231.1">
    <property type="nucleotide sequence ID" value="NZ_BJYG01000002.1"/>
</dbReference>
<name>A0A511XGH2_9PROT</name>
<dbReference type="SMART" id="SM00642">
    <property type="entry name" value="Aamy"/>
    <property type="match status" value="1"/>
</dbReference>
<dbReference type="NCBIfam" id="NF008967">
    <property type="entry name" value="PRK12313.1"/>
    <property type="match status" value="1"/>
</dbReference>
<dbReference type="NCBIfam" id="NF003811">
    <property type="entry name" value="PRK05402.1"/>
    <property type="match status" value="1"/>
</dbReference>